<feature type="transmembrane region" description="Helical" evidence="2">
    <location>
        <begin position="38"/>
        <end position="58"/>
    </location>
</feature>
<organism evidence="3 4">
    <name type="scientific">Parasulfitobacter algicola</name>
    <dbReference type="NCBI Taxonomy" id="2614809"/>
    <lineage>
        <taxon>Bacteria</taxon>
        <taxon>Pseudomonadati</taxon>
        <taxon>Pseudomonadota</taxon>
        <taxon>Alphaproteobacteria</taxon>
        <taxon>Rhodobacterales</taxon>
        <taxon>Roseobacteraceae</taxon>
        <taxon>Parasulfitobacter</taxon>
    </lineage>
</organism>
<reference evidence="3 4" key="1">
    <citation type="submission" date="2020-06" db="EMBL/GenBank/DDBJ databases">
        <title>Sulfitobacter algicola sp. nov., isolated from green algae.</title>
        <authorList>
            <person name="Wang C."/>
        </authorList>
    </citation>
    <scope>NUCLEOTIDE SEQUENCE [LARGE SCALE GENOMIC DNA]</scope>
    <source>
        <strain evidence="3 4">1151</strain>
    </source>
</reference>
<accession>A0ABX2IR26</accession>
<keyword evidence="2" id="KW-0812">Transmembrane</keyword>
<keyword evidence="2" id="KW-1133">Transmembrane helix</keyword>
<evidence type="ECO:0000256" key="1">
    <source>
        <dbReference type="SAM" id="MobiDB-lite"/>
    </source>
</evidence>
<dbReference type="EMBL" id="JABUFE010000006">
    <property type="protein sequence ID" value="NSX55337.1"/>
    <property type="molecule type" value="Genomic_DNA"/>
</dbReference>
<feature type="transmembrane region" description="Helical" evidence="2">
    <location>
        <begin position="64"/>
        <end position="81"/>
    </location>
</feature>
<dbReference type="Proteomes" id="UP000777935">
    <property type="component" value="Unassembled WGS sequence"/>
</dbReference>
<gene>
    <name evidence="3" type="ORF">HRQ87_11040</name>
</gene>
<comment type="caution">
    <text evidence="3">The sequence shown here is derived from an EMBL/GenBank/DDBJ whole genome shotgun (WGS) entry which is preliminary data.</text>
</comment>
<sequence>MRDLPMHHGTYTPNGVATDKAAMHRQHMHGTMSYTSGLTYLLSIPAGAFVFSAIFYVIFGMPAAGTLIGVILTPILLFWRARRAEKKWQMIKSQQQYTAQEDRRKQTARQIQEAKARGDFDRFGQTEK</sequence>
<feature type="compositionally biased region" description="Basic and acidic residues" evidence="1">
    <location>
        <begin position="112"/>
        <end position="128"/>
    </location>
</feature>
<evidence type="ECO:0000313" key="3">
    <source>
        <dbReference type="EMBL" id="NSX55337.1"/>
    </source>
</evidence>
<keyword evidence="2" id="KW-0472">Membrane</keyword>
<protein>
    <submittedName>
        <fullName evidence="3">Uncharacterized protein</fullName>
    </submittedName>
</protein>
<evidence type="ECO:0000313" key="4">
    <source>
        <dbReference type="Proteomes" id="UP000777935"/>
    </source>
</evidence>
<feature type="region of interest" description="Disordered" evidence="1">
    <location>
        <begin position="96"/>
        <end position="128"/>
    </location>
</feature>
<dbReference type="RefSeq" id="WP_174138276.1">
    <property type="nucleotide sequence ID" value="NZ_JABUFE010000006.1"/>
</dbReference>
<proteinExistence type="predicted"/>
<keyword evidence="4" id="KW-1185">Reference proteome</keyword>
<name>A0ABX2IR26_9RHOB</name>
<evidence type="ECO:0000256" key="2">
    <source>
        <dbReference type="SAM" id="Phobius"/>
    </source>
</evidence>